<dbReference type="InterPro" id="IPR036249">
    <property type="entry name" value="Thioredoxin-like_sf"/>
</dbReference>
<reference evidence="3" key="1">
    <citation type="journal article" date="2020" name="Nature">
        <title>Giant virus diversity and host interactions through global metagenomics.</title>
        <authorList>
            <person name="Schulz F."/>
            <person name="Roux S."/>
            <person name="Paez-Espino D."/>
            <person name="Jungbluth S."/>
            <person name="Walsh D.A."/>
            <person name="Denef V.J."/>
            <person name="McMahon K.D."/>
            <person name="Konstantinidis K.T."/>
            <person name="Eloe-Fadrosh E.A."/>
            <person name="Kyrpides N.C."/>
            <person name="Woyke T."/>
        </authorList>
    </citation>
    <scope>NUCLEOTIDE SEQUENCE</scope>
    <source>
        <strain evidence="3">GVMAG-M-3300009161-30</strain>
    </source>
</reference>
<dbReference type="InterPro" id="IPR051063">
    <property type="entry name" value="PDI"/>
</dbReference>
<feature type="transmembrane region" description="Helical" evidence="1">
    <location>
        <begin position="37"/>
        <end position="57"/>
    </location>
</feature>
<organism evidence="3">
    <name type="scientific">viral metagenome</name>
    <dbReference type="NCBI Taxonomy" id="1070528"/>
    <lineage>
        <taxon>unclassified sequences</taxon>
        <taxon>metagenomes</taxon>
        <taxon>organismal metagenomes</taxon>
    </lineage>
</organism>
<accession>A0A6C0EXB4</accession>
<proteinExistence type="predicted"/>
<dbReference type="AlphaFoldDB" id="A0A6C0EXB4"/>
<feature type="domain" description="Thioredoxin" evidence="2">
    <location>
        <begin position="56"/>
        <end position="183"/>
    </location>
</feature>
<name>A0A6C0EXB4_9ZZZZ</name>
<dbReference type="GO" id="GO:0006457">
    <property type="term" value="P:protein folding"/>
    <property type="evidence" value="ECO:0007669"/>
    <property type="project" value="TreeGrafter"/>
</dbReference>
<dbReference type="Gene3D" id="3.40.30.10">
    <property type="entry name" value="Glutaredoxin"/>
    <property type="match status" value="1"/>
</dbReference>
<keyword evidence="1" id="KW-0812">Transmembrane</keyword>
<protein>
    <recommendedName>
        <fullName evidence="2">Thioredoxin domain-containing protein</fullName>
    </recommendedName>
</protein>
<dbReference type="Pfam" id="PF00085">
    <property type="entry name" value="Thioredoxin"/>
    <property type="match status" value="1"/>
</dbReference>
<dbReference type="SUPFAM" id="SSF52833">
    <property type="entry name" value="Thioredoxin-like"/>
    <property type="match status" value="1"/>
</dbReference>
<dbReference type="InterPro" id="IPR013766">
    <property type="entry name" value="Thioredoxin_domain"/>
</dbReference>
<dbReference type="GO" id="GO:0005783">
    <property type="term" value="C:endoplasmic reticulum"/>
    <property type="evidence" value="ECO:0007669"/>
    <property type="project" value="TreeGrafter"/>
</dbReference>
<evidence type="ECO:0000259" key="2">
    <source>
        <dbReference type="PROSITE" id="PS51352"/>
    </source>
</evidence>
<evidence type="ECO:0000256" key="1">
    <source>
        <dbReference type="SAM" id="Phobius"/>
    </source>
</evidence>
<dbReference type="EMBL" id="MN738952">
    <property type="protein sequence ID" value="QHT32880.1"/>
    <property type="molecule type" value="Genomic_DNA"/>
</dbReference>
<keyword evidence="1" id="KW-0472">Membrane</keyword>
<sequence length="183" mass="20478">MNMNKPVRFTPSSLTNTGGAGDGMIGRMKNMASGISYTYVAIALVIVIIIVIMYYMFKNQLSSMFDTAYKPNSEHIIKDGMSSSSGQDVELLFFSTDWCPHCKTAKPEWEQLVSEYDGKTINGRKVIFTDVNCTNESPDVDRMMDQYHIEGFPTIKLLKDGQVISYDAKPTKATLIQFLNTAV</sequence>
<dbReference type="CDD" id="cd02961">
    <property type="entry name" value="PDI_a_family"/>
    <property type="match status" value="1"/>
</dbReference>
<keyword evidence="1" id="KW-1133">Transmembrane helix</keyword>
<dbReference type="GO" id="GO:0003756">
    <property type="term" value="F:protein disulfide isomerase activity"/>
    <property type="evidence" value="ECO:0007669"/>
    <property type="project" value="TreeGrafter"/>
</dbReference>
<evidence type="ECO:0000313" key="3">
    <source>
        <dbReference type="EMBL" id="QHT32880.1"/>
    </source>
</evidence>
<dbReference type="PANTHER" id="PTHR45672">
    <property type="entry name" value="PROTEIN DISULFIDE-ISOMERASE C17H9.14C-RELATED"/>
    <property type="match status" value="1"/>
</dbReference>
<dbReference type="PROSITE" id="PS51352">
    <property type="entry name" value="THIOREDOXIN_2"/>
    <property type="match status" value="1"/>
</dbReference>